<evidence type="ECO:0000313" key="1">
    <source>
        <dbReference type="EMBL" id="QHS59850.1"/>
    </source>
</evidence>
<organism evidence="1 2">
    <name type="scientific">Chitinophaga agri</name>
    <dbReference type="NCBI Taxonomy" id="2703787"/>
    <lineage>
        <taxon>Bacteria</taxon>
        <taxon>Pseudomonadati</taxon>
        <taxon>Bacteroidota</taxon>
        <taxon>Chitinophagia</taxon>
        <taxon>Chitinophagales</taxon>
        <taxon>Chitinophagaceae</taxon>
        <taxon>Chitinophaga</taxon>
    </lineage>
</organism>
<accession>A0A6B9ZBY5</accession>
<reference evidence="1 2" key="1">
    <citation type="submission" date="2020-01" db="EMBL/GenBank/DDBJ databases">
        <title>Complete genome sequence of Chitinophaga sp. H33E-04 isolated from quinoa roots.</title>
        <authorList>
            <person name="Weon H.-Y."/>
            <person name="Lee S.A."/>
        </authorList>
    </citation>
    <scope>NUCLEOTIDE SEQUENCE [LARGE SCALE GENOMIC DNA]</scope>
    <source>
        <strain evidence="1 2">H33E-04</strain>
    </source>
</reference>
<dbReference type="AlphaFoldDB" id="A0A6B9ZBY5"/>
<dbReference type="KEGG" id="chih:GWR21_09690"/>
<protein>
    <submittedName>
        <fullName evidence="1">Histidine kinase</fullName>
    </submittedName>
</protein>
<proteinExistence type="predicted"/>
<name>A0A6B9ZBY5_9BACT</name>
<keyword evidence="1" id="KW-0808">Transferase</keyword>
<dbReference type="GO" id="GO:0016301">
    <property type="term" value="F:kinase activity"/>
    <property type="evidence" value="ECO:0007669"/>
    <property type="project" value="UniProtKB-KW"/>
</dbReference>
<sequence>MGLAHGFNISSDVKEIAKELKEGYKLTDFEALTLALKAEQNELLKRAFVISSTDAHPTGLEAIATALGYKNR</sequence>
<keyword evidence="2" id="KW-1185">Reference proteome</keyword>
<dbReference type="EMBL" id="CP048113">
    <property type="protein sequence ID" value="QHS59850.1"/>
    <property type="molecule type" value="Genomic_DNA"/>
</dbReference>
<dbReference type="RefSeq" id="WP_162331545.1">
    <property type="nucleotide sequence ID" value="NZ_CP048113.1"/>
</dbReference>
<evidence type="ECO:0000313" key="2">
    <source>
        <dbReference type="Proteomes" id="UP000476411"/>
    </source>
</evidence>
<dbReference type="Proteomes" id="UP000476411">
    <property type="component" value="Chromosome"/>
</dbReference>
<keyword evidence="1" id="KW-0418">Kinase</keyword>
<gene>
    <name evidence="1" type="ORF">GWR21_09690</name>
</gene>